<accession>A0ABV6YZB5</accession>
<name>A0ABV6YZB5_UNCC1</name>
<evidence type="ECO:0000313" key="2">
    <source>
        <dbReference type="EMBL" id="MFC1851538.1"/>
    </source>
</evidence>
<keyword evidence="1" id="KW-1133">Transmembrane helix</keyword>
<organism evidence="2 3">
    <name type="scientific">candidate division CSSED10-310 bacterium</name>
    <dbReference type="NCBI Taxonomy" id="2855610"/>
    <lineage>
        <taxon>Bacteria</taxon>
        <taxon>Bacteria division CSSED10-310</taxon>
    </lineage>
</organism>
<keyword evidence="1" id="KW-0812">Transmembrane</keyword>
<evidence type="ECO:0000256" key="1">
    <source>
        <dbReference type="SAM" id="Phobius"/>
    </source>
</evidence>
<proteinExistence type="predicted"/>
<evidence type="ECO:0008006" key="4">
    <source>
        <dbReference type="Google" id="ProtNLM"/>
    </source>
</evidence>
<dbReference type="EMBL" id="JBHPBY010000198">
    <property type="protein sequence ID" value="MFC1851538.1"/>
    <property type="molecule type" value="Genomic_DNA"/>
</dbReference>
<dbReference type="Proteomes" id="UP001594351">
    <property type="component" value="Unassembled WGS sequence"/>
</dbReference>
<evidence type="ECO:0000313" key="3">
    <source>
        <dbReference type="Proteomes" id="UP001594351"/>
    </source>
</evidence>
<gene>
    <name evidence="2" type="ORF">ACFL27_15185</name>
</gene>
<reference evidence="2 3" key="1">
    <citation type="submission" date="2024-09" db="EMBL/GenBank/DDBJ databases">
        <title>Laminarin stimulates single cell rates of sulfate reduction while oxygen inhibits transcriptomic activity in coastal marine sediment.</title>
        <authorList>
            <person name="Lindsay M."/>
            <person name="Orcutt B."/>
            <person name="Emerson D."/>
            <person name="Stepanauskas R."/>
            <person name="D'Angelo T."/>
        </authorList>
    </citation>
    <scope>NUCLEOTIDE SEQUENCE [LARGE SCALE GENOMIC DNA]</scope>
    <source>
        <strain evidence="2">SAG AM-311-K15</strain>
    </source>
</reference>
<comment type="caution">
    <text evidence="2">The sequence shown here is derived from an EMBL/GenBank/DDBJ whole genome shotgun (WGS) entry which is preliminary data.</text>
</comment>
<feature type="transmembrane region" description="Helical" evidence="1">
    <location>
        <begin position="6"/>
        <end position="36"/>
    </location>
</feature>
<sequence length="130" mass="14866">MSSYRTVYAVVLGVIALEFVSPIPLFLSFGALYIMIMKPPWFVKFIRQLYFVEQTEEIERIVIECARQHKNCLTVTELAADTHLNLREAESLLLRLEDEGRISSQISESGAIVFDFNELLPGQTTKKELP</sequence>
<keyword evidence="3" id="KW-1185">Reference proteome</keyword>
<protein>
    <recommendedName>
        <fullName evidence="4">PCI domain-containing protein</fullName>
    </recommendedName>
</protein>
<keyword evidence="1" id="KW-0472">Membrane</keyword>